<gene>
    <name evidence="9" type="ORF">U14_03156</name>
</gene>
<dbReference type="GO" id="GO:0005886">
    <property type="term" value="C:plasma membrane"/>
    <property type="evidence" value="ECO:0007669"/>
    <property type="project" value="UniProtKB-SubCell"/>
</dbReference>
<keyword evidence="5 8" id="KW-0812">Transmembrane</keyword>
<feature type="transmembrane region" description="Helical" evidence="8">
    <location>
        <begin position="249"/>
        <end position="267"/>
    </location>
</feature>
<evidence type="ECO:0000256" key="8">
    <source>
        <dbReference type="SAM" id="Phobius"/>
    </source>
</evidence>
<feature type="transmembrane region" description="Helical" evidence="8">
    <location>
        <begin position="157"/>
        <end position="176"/>
    </location>
</feature>
<feature type="transmembrane region" description="Helical" evidence="8">
    <location>
        <begin position="213"/>
        <end position="237"/>
    </location>
</feature>
<comment type="subcellular location">
    <subcellularLocation>
        <location evidence="1">Cell membrane</location>
        <topology evidence="1">Multi-pass membrane protein</topology>
    </subcellularLocation>
</comment>
<feature type="transmembrane region" description="Helical" evidence="8">
    <location>
        <begin position="409"/>
        <end position="428"/>
    </location>
</feature>
<proteinExistence type="predicted"/>
<evidence type="ECO:0000256" key="2">
    <source>
        <dbReference type="ARBA" id="ARBA00022475"/>
    </source>
</evidence>
<dbReference type="InterPro" id="IPR050297">
    <property type="entry name" value="LipidA_mod_glycosyltrf_83"/>
</dbReference>
<keyword evidence="7 8" id="KW-0472">Membrane</keyword>
<sequence>MSSENFCILFLLGLTVCLSLLMGKGLLFWHRFHGFSCRSLFGIVVVIGLVCRIAFALKTPIFYAPDEQSHFNYIKFLSESHTFPIQTSQTGDASNDWEYYQPPLYYLLMTPVYRIAALFFQNEEAIVRIIRCVSILLWFSNVWFAKQFCRRANINDELGRACVIIFVCLLPTYTFLSSVINNDNLLITLGGLFFCLLLREGETLSQTIGMGEVLGLALLTKLNAVVYVFAMILFFVINSKRQHRRWQQTLFHISIILTISVIFWAPWGLRNYHVYGSLTAEKIANVPKVWDSFPIAVSYIGRSLIRTFWSVSGIGNNVRGYFPIIGVLLTSTAFSGLVTQHIKNRMRLPMIPWGVMLLTILFNLILIFRFGFLYGQAQGRFLFPLLFPLAVFFSRGMRIIRLNDFHIRLVGLFMTYTVIFTLFSLWMFTRLV</sequence>
<evidence type="ECO:0008006" key="11">
    <source>
        <dbReference type="Google" id="ProtNLM"/>
    </source>
</evidence>
<dbReference type="STRING" id="1499966.U14_03156"/>
<feature type="transmembrane region" description="Helical" evidence="8">
    <location>
        <begin position="126"/>
        <end position="145"/>
    </location>
</feature>
<keyword evidence="6 8" id="KW-1133">Transmembrane helix</keyword>
<evidence type="ECO:0000256" key="7">
    <source>
        <dbReference type="ARBA" id="ARBA00023136"/>
    </source>
</evidence>
<dbReference type="Pfam" id="PF09913">
    <property type="entry name" value="DUF2142"/>
    <property type="match status" value="1"/>
</dbReference>
<evidence type="ECO:0000256" key="6">
    <source>
        <dbReference type="ARBA" id="ARBA00022989"/>
    </source>
</evidence>
<feature type="transmembrane region" description="Helical" evidence="8">
    <location>
        <begin position="39"/>
        <end position="57"/>
    </location>
</feature>
<keyword evidence="10" id="KW-1185">Reference proteome</keyword>
<evidence type="ECO:0000256" key="5">
    <source>
        <dbReference type="ARBA" id="ARBA00022692"/>
    </source>
</evidence>
<keyword evidence="3" id="KW-0328">Glycosyltransferase</keyword>
<evidence type="ECO:0000256" key="4">
    <source>
        <dbReference type="ARBA" id="ARBA00022679"/>
    </source>
</evidence>
<feature type="transmembrane region" description="Helical" evidence="8">
    <location>
        <begin position="320"/>
        <end position="339"/>
    </location>
</feature>
<evidence type="ECO:0000313" key="9">
    <source>
        <dbReference type="EMBL" id="GAK51910.1"/>
    </source>
</evidence>
<keyword evidence="4" id="KW-0808">Transferase</keyword>
<feature type="transmembrane region" description="Helical" evidence="8">
    <location>
        <begin position="351"/>
        <end position="375"/>
    </location>
</feature>
<reference evidence="9" key="1">
    <citation type="journal article" date="2015" name="PeerJ">
        <title>First genomic representation of candidate bacterial phylum KSB3 points to enhanced environmental sensing as a trigger of wastewater bulking.</title>
        <authorList>
            <person name="Sekiguchi Y."/>
            <person name="Ohashi A."/>
            <person name="Parks D.H."/>
            <person name="Yamauchi T."/>
            <person name="Tyson G.W."/>
            <person name="Hugenholtz P."/>
        </authorList>
    </citation>
    <scope>NUCLEOTIDE SEQUENCE [LARGE SCALE GENOMIC DNA]</scope>
</reference>
<keyword evidence="2" id="KW-1003">Cell membrane</keyword>
<dbReference type="AlphaFoldDB" id="A0A081BNE4"/>
<dbReference type="EMBL" id="DF820457">
    <property type="protein sequence ID" value="GAK51910.1"/>
    <property type="molecule type" value="Genomic_DNA"/>
</dbReference>
<dbReference type="Proteomes" id="UP000030700">
    <property type="component" value="Unassembled WGS sequence"/>
</dbReference>
<name>A0A081BNE4_9BACT</name>
<organism evidence="9">
    <name type="scientific">Candidatus Moduliflexus flocculans</name>
    <dbReference type="NCBI Taxonomy" id="1499966"/>
    <lineage>
        <taxon>Bacteria</taxon>
        <taxon>Candidatus Moduliflexota</taxon>
        <taxon>Candidatus Moduliflexia</taxon>
        <taxon>Candidatus Moduliflexales</taxon>
        <taxon>Candidatus Moduliflexaceae</taxon>
    </lineage>
</organism>
<feature type="transmembrane region" description="Helical" evidence="8">
    <location>
        <begin position="381"/>
        <end position="397"/>
    </location>
</feature>
<protein>
    <recommendedName>
        <fullName evidence="11">Glycosyltransferase RgtA/B/C/D-like domain-containing protein</fullName>
    </recommendedName>
</protein>
<accession>A0A081BNE4</accession>
<dbReference type="GO" id="GO:0016763">
    <property type="term" value="F:pentosyltransferase activity"/>
    <property type="evidence" value="ECO:0007669"/>
    <property type="project" value="TreeGrafter"/>
</dbReference>
<evidence type="ECO:0000313" key="10">
    <source>
        <dbReference type="Proteomes" id="UP000030700"/>
    </source>
</evidence>
<dbReference type="HOGENOM" id="CLU_592930_0_0_0"/>
<dbReference type="InterPro" id="IPR018674">
    <property type="entry name" value="DUF2142_membrane"/>
</dbReference>
<evidence type="ECO:0000256" key="1">
    <source>
        <dbReference type="ARBA" id="ARBA00004651"/>
    </source>
</evidence>
<dbReference type="GO" id="GO:0009103">
    <property type="term" value="P:lipopolysaccharide biosynthetic process"/>
    <property type="evidence" value="ECO:0007669"/>
    <property type="project" value="UniProtKB-ARBA"/>
</dbReference>
<dbReference type="PANTHER" id="PTHR33908:SF11">
    <property type="entry name" value="MEMBRANE PROTEIN"/>
    <property type="match status" value="1"/>
</dbReference>
<evidence type="ECO:0000256" key="3">
    <source>
        <dbReference type="ARBA" id="ARBA00022676"/>
    </source>
</evidence>
<dbReference type="PANTHER" id="PTHR33908">
    <property type="entry name" value="MANNOSYLTRANSFERASE YKCB-RELATED"/>
    <property type="match status" value="1"/>
</dbReference>